<gene>
    <name evidence="6" type="ORF">KC19_8G150500</name>
</gene>
<feature type="compositionally biased region" description="Low complexity" evidence="3">
    <location>
        <begin position="1383"/>
        <end position="1395"/>
    </location>
</feature>
<organism evidence="6 7">
    <name type="scientific">Ceratodon purpureus</name>
    <name type="common">Fire moss</name>
    <name type="synonym">Dicranum purpureum</name>
    <dbReference type="NCBI Taxonomy" id="3225"/>
    <lineage>
        <taxon>Eukaryota</taxon>
        <taxon>Viridiplantae</taxon>
        <taxon>Streptophyta</taxon>
        <taxon>Embryophyta</taxon>
        <taxon>Bryophyta</taxon>
        <taxon>Bryophytina</taxon>
        <taxon>Bryopsida</taxon>
        <taxon>Dicranidae</taxon>
        <taxon>Pseudoditrichales</taxon>
        <taxon>Ditrichaceae</taxon>
        <taxon>Ceratodon</taxon>
    </lineage>
</organism>
<feature type="region of interest" description="Disordered" evidence="3">
    <location>
        <begin position="1454"/>
        <end position="1516"/>
    </location>
</feature>
<dbReference type="PRINTS" id="PR00503">
    <property type="entry name" value="BROMODOMAIN"/>
</dbReference>
<feature type="compositionally biased region" description="Polar residues" evidence="3">
    <location>
        <begin position="793"/>
        <end position="811"/>
    </location>
</feature>
<dbReference type="SMART" id="SM00717">
    <property type="entry name" value="SANT"/>
    <property type="match status" value="1"/>
</dbReference>
<dbReference type="Proteomes" id="UP000822688">
    <property type="component" value="Chromosome 8"/>
</dbReference>
<feature type="compositionally biased region" description="Polar residues" evidence="3">
    <location>
        <begin position="569"/>
        <end position="581"/>
    </location>
</feature>
<feature type="compositionally biased region" description="Basic and acidic residues" evidence="3">
    <location>
        <begin position="1370"/>
        <end position="1382"/>
    </location>
</feature>
<feature type="region of interest" description="Disordered" evidence="3">
    <location>
        <begin position="458"/>
        <end position="496"/>
    </location>
</feature>
<evidence type="ECO:0000313" key="7">
    <source>
        <dbReference type="Proteomes" id="UP000822688"/>
    </source>
</evidence>
<reference evidence="6" key="1">
    <citation type="submission" date="2020-06" db="EMBL/GenBank/DDBJ databases">
        <title>WGS assembly of Ceratodon purpureus strain R40.</title>
        <authorList>
            <person name="Carey S.B."/>
            <person name="Jenkins J."/>
            <person name="Shu S."/>
            <person name="Lovell J.T."/>
            <person name="Sreedasyam A."/>
            <person name="Maumus F."/>
            <person name="Tiley G.P."/>
            <person name="Fernandez-Pozo N."/>
            <person name="Barry K."/>
            <person name="Chen C."/>
            <person name="Wang M."/>
            <person name="Lipzen A."/>
            <person name="Daum C."/>
            <person name="Saski C.A."/>
            <person name="Payton A.C."/>
            <person name="Mcbreen J.C."/>
            <person name="Conrad R.E."/>
            <person name="Kollar L.M."/>
            <person name="Olsson S."/>
            <person name="Huttunen S."/>
            <person name="Landis J.B."/>
            <person name="Wickett N.J."/>
            <person name="Johnson M.G."/>
            <person name="Rensing S.A."/>
            <person name="Grimwood J."/>
            <person name="Schmutz J."/>
            <person name="Mcdaniel S.F."/>
        </authorList>
    </citation>
    <scope>NUCLEOTIDE SEQUENCE</scope>
    <source>
        <strain evidence="6">R40</strain>
    </source>
</reference>
<feature type="region of interest" description="Disordered" evidence="3">
    <location>
        <begin position="1014"/>
        <end position="1107"/>
    </location>
</feature>
<evidence type="ECO:0000313" key="6">
    <source>
        <dbReference type="EMBL" id="KAG0564929.1"/>
    </source>
</evidence>
<feature type="domain" description="Myb-like" evidence="5">
    <location>
        <begin position="45"/>
        <end position="99"/>
    </location>
</feature>
<name>A0A8T0H3L5_CERPU</name>
<dbReference type="PROSITE" id="PS50090">
    <property type="entry name" value="MYB_LIKE"/>
    <property type="match status" value="1"/>
</dbReference>
<dbReference type="SUPFAM" id="SSF47370">
    <property type="entry name" value="Bromodomain"/>
    <property type="match status" value="1"/>
</dbReference>
<protein>
    <recommendedName>
        <fullName evidence="8">Bromo domain-containing protein</fullName>
    </recommendedName>
</protein>
<feature type="region of interest" description="Disordered" evidence="3">
    <location>
        <begin position="735"/>
        <end position="754"/>
    </location>
</feature>
<dbReference type="CDD" id="cd04369">
    <property type="entry name" value="Bromodomain"/>
    <property type="match status" value="1"/>
</dbReference>
<evidence type="ECO:0000256" key="3">
    <source>
        <dbReference type="SAM" id="MobiDB-lite"/>
    </source>
</evidence>
<feature type="compositionally biased region" description="Polar residues" evidence="3">
    <location>
        <begin position="1246"/>
        <end position="1265"/>
    </location>
</feature>
<feature type="compositionally biased region" description="Basic and acidic residues" evidence="3">
    <location>
        <begin position="1044"/>
        <end position="1082"/>
    </location>
</feature>
<dbReference type="InterPro" id="IPR036427">
    <property type="entry name" value="Bromodomain-like_sf"/>
</dbReference>
<evidence type="ECO:0000256" key="1">
    <source>
        <dbReference type="ARBA" id="ARBA00023117"/>
    </source>
</evidence>
<feature type="region of interest" description="Disordered" evidence="3">
    <location>
        <begin position="682"/>
        <end position="701"/>
    </location>
</feature>
<evidence type="ECO:0008006" key="8">
    <source>
        <dbReference type="Google" id="ProtNLM"/>
    </source>
</evidence>
<feature type="region of interest" description="Disordered" evidence="3">
    <location>
        <begin position="1240"/>
        <end position="1430"/>
    </location>
</feature>
<keyword evidence="1 2" id="KW-0103">Bromodomain</keyword>
<feature type="region of interest" description="Disordered" evidence="3">
    <location>
        <begin position="521"/>
        <end position="677"/>
    </location>
</feature>
<dbReference type="PANTHER" id="PTHR37888:SF11">
    <property type="entry name" value="DNA-BINDING BROMODOMAIN-CONTAINING PROTEIN"/>
    <property type="match status" value="1"/>
</dbReference>
<feature type="domain" description="Bromo" evidence="4">
    <location>
        <begin position="1136"/>
        <end position="1188"/>
    </location>
</feature>
<feature type="compositionally biased region" description="Basic and acidic residues" evidence="3">
    <location>
        <begin position="1396"/>
        <end position="1423"/>
    </location>
</feature>
<feature type="compositionally biased region" description="Low complexity" evidence="3">
    <location>
        <begin position="1483"/>
        <end position="1500"/>
    </location>
</feature>
<feature type="region of interest" description="Disordered" evidence="3">
    <location>
        <begin position="929"/>
        <end position="993"/>
    </location>
</feature>
<accession>A0A8T0H3L5</accession>
<dbReference type="SMART" id="SM00297">
    <property type="entry name" value="BROMO"/>
    <property type="match status" value="1"/>
</dbReference>
<keyword evidence="7" id="KW-1185">Reference proteome</keyword>
<sequence length="1516" mass="162618">MIVCGSGDGVGVGVRGVADMAEHEVAGVPQEQAGTSGAAEAAACWGTCEELLLVSAVKRHGVNNWSLIASELKARAITLNVSPLYFSETACKQKYDVLRGRFASCSSSTMSQDEDVGNDMHWFEELRKIRVAHLKRELEHYDGSIGSLQVKIKRLKAEKAGDIAAIKQLGKSIANSQPNDQVPEDNQLGKNITKPKQNDQVREVSTCEVPVQCSPIDDEIGKDLSKSFNLKLCSQASLALNTEKSVHDNAFIQDPVNLQHVNPECDQWHDAVGDLQGVSSGPTDITMNADAHRDNTRESRNLDRRVEQHDGTMSVTVEPNVPSGGGVDELQAVEAAGVATVSEVDEDVKIPEKGEQADIVQGTHLVDRSAESLSRDHEAGLLVLDSGNEDKLKAGVDGLNTVEQGIQELVRDECTSIQPDRKPGGDKTSSAAADTISNLDTCENGGTVQPIHPDLRAHAEGHSIPSPSSSLLCPESSGSMNLGEAGDKQPETPTISEEKAASLNPQQSADELQKETLENIVGTPSPQKENDAEASLCAQSHAGRPLDTDHDDNTGQISSEHDSLGDAQGSHQIDKSLSNLAQDAKADEITSSEPVSEISKLQEDVPDSQVSKEVSMSGLDSAETGPESNTAAAEGVTTSQDDHTIVLEKPESEESSKASGLLHPLSAELKSSSPERHIVIALDEPNDNIPSRGSKSTSASKETVMKVDMYIGSDAVSGVEAESMEGKEQAVETSCEDVTSGECDPQEKSTAHVSSANAMDLLKEEYGALPSKGSELPLISVEFVQKPEPEKTAATSDLSLPSGMEASNLTNYGPARSDPVDNDMQMVETTSKVVDEPRTSELDVKTDLGQVAQDLEVGHNVEGVEHIDSHAAIAAVLPTPGSLPVGHTESDPAIKFGRDLPEFQVASIVRERKLQGIILDVKLEISKEESLDGQTSASRQQLSEVISEGSRGRDLDISSVSSPDAAEGRDHSDRDLIMESNESKPLTISPAKVKEEIIEYVRDRNLQEIMDSAPKSSIKLKAEPNSPVESLGGGLESKIPSSHEGSDSVQERYKDGGDHSGEREERRQRLRDYGESQIDKSEAGSPADGHDGMSPSSRRNRREPRVPGKLVPLLEVLRNICNHKSAYLFKGRPEDPRYNLLIRRHMDLTNVRARLEEGVYSGSSEFFRDLLLIFNNAMVFNPSGSTEFVGAKALLTEATKELNRISQTEALLKRDGPATRTRELKKPKTAVAVVAPPKVVTPSPIVGTSSGKLMVSNPSATSLPDTATRKRPSTRSGALETSTNSGAVVDSEGGTARSASVNIIAGPSTSRAEETRDSRDDDQEVNGSLKGGKKLHVGGGSSRGTTRSHEELQEGTSLKIGVSKASGRPKLRDLKDASEVAKRPAVSAKAAGAGKLKAERENERKREKERELKEKEKLKVSERDDIDDDDFLLRKGKSLAKLKDQEIIQERVSVAKPASKARASTAAVRSASNSQDTPTLSLARPVRGAARKAAAASSAKETARVPEQQPKKRVRK</sequence>
<dbReference type="Gene3D" id="1.20.920.10">
    <property type="entry name" value="Bromodomain-like"/>
    <property type="match status" value="1"/>
</dbReference>
<feature type="compositionally biased region" description="Basic and acidic residues" evidence="3">
    <location>
        <begin position="544"/>
        <end position="564"/>
    </location>
</feature>
<dbReference type="PROSITE" id="PS50014">
    <property type="entry name" value="BROMODOMAIN_2"/>
    <property type="match status" value="1"/>
</dbReference>
<proteinExistence type="predicted"/>
<dbReference type="CDD" id="cd00167">
    <property type="entry name" value="SANT"/>
    <property type="match status" value="1"/>
</dbReference>
<dbReference type="InterPro" id="IPR001487">
    <property type="entry name" value="Bromodomain"/>
</dbReference>
<dbReference type="Gene3D" id="1.10.10.60">
    <property type="entry name" value="Homeodomain-like"/>
    <property type="match status" value="1"/>
</dbReference>
<feature type="compositionally biased region" description="Polar residues" evidence="3">
    <location>
        <begin position="626"/>
        <end position="639"/>
    </location>
</feature>
<dbReference type="EMBL" id="CM026429">
    <property type="protein sequence ID" value="KAG0564929.1"/>
    <property type="molecule type" value="Genomic_DNA"/>
</dbReference>
<feature type="compositionally biased region" description="Basic and acidic residues" evidence="3">
    <location>
        <begin position="640"/>
        <end position="656"/>
    </location>
</feature>
<feature type="compositionally biased region" description="Basic and acidic residues" evidence="3">
    <location>
        <begin position="485"/>
        <end position="496"/>
    </location>
</feature>
<feature type="compositionally biased region" description="Low complexity" evidence="3">
    <location>
        <begin position="1455"/>
        <end position="1474"/>
    </location>
</feature>
<feature type="compositionally biased region" description="Basic and acidic residues" evidence="3">
    <location>
        <begin position="966"/>
        <end position="977"/>
    </location>
</feature>
<evidence type="ECO:0000259" key="4">
    <source>
        <dbReference type="PROSITE" id="PS50014"/>
    </source>
</evidence>
<feature type="compositionally biased region" description="Polar residues" evidence="3">
    <location>
        <begin position="688"/>
        <end position="701"/>
    </location>
</feature>
<feature type="compositionally biased region" description="Polar residues" evidence="3">
    <location>
        <begin position="932"/>
        <end position="944"/>
    </location>
</feature>
<dbReference type="InterPro" id="IPR001005">
    <property type="entry name" value="SANT/Myb"/>
</dbReference>
<feature type="compositionally biased region" description="Polar residues" evidence="3">
    <location>
        <begin position="1274"/>
        <end position="1286"/>
    </location>
</feature>
<comment type="caution">
    <text evidence="6">The sequence shown here is derived from an EMBL/GenBank/DDBJ whole genome shotgun (WGS) entry which is preliminary data.</text>
</comment>
<feature type="compositionally biased region" description="Low complexity" evidence="3">
    <location>
        <begin position="463"/>
        <end position="479"/>
    </location>
</feature>
<evidence type="ECO:0000259" key="5">
    <source>
        <dbReference type="PROSITE" id="PS50090"/>
    </source>
</evidence>
<dbReference type="Pfam" id="PF00439">
    <property type="entry name" value="Bromodomain"/>
    <property type="match status" value="1"/>
</dbReference>
<evidence type="ECO:0000256" key="2">
    <source>
        <dbReference type="PROSITE-ProRule" id="PRU00035"/>
    </source>
</evidence>
<feature type="region of interest" description="Disordered" evidence="3">
    <location>
        <begin position="787"/>
        <end position="823"/>
    </location>
</feature>
<dbReference type="PANTHER" id="PTHR37888">
    <property type="entry name" value="DNA-BINDING BROMODOMAIN-CONTAINING PROTEIN"/>
    <property type="match status" value="1"/>
</dbReference>